<reference evidence="1" key="1">
    <citation type="submission" date="2023-10" db="EMBL/GenBank/DDBJ databases">
        <authorList>
            <person name="Chen Y."/>
            <person name="Shah S."/>
            <person name="Dougan E. K."/>
            <person name="Thang M."/>
            <person name="Chan C."/>
        </authorList>
    </citation>
    <scope>NUCLEOTIDE SEQUENCE [LARGE SCALE GENOMIC DNA]</scope>
</reference>
<protein>
    <submittedName>
        <fullName evidence="1">Uncharacterized protein</fullName>
    </submittedName>
</protein>
<keyword evidence="2" id="KW-1185">Reference proteome</keyword>
<dbReference type="Proteomes" id="UP001189429">
    <property type="component" value="Unassembled WGS sequence"/>
</dbReference>
<sequence>MVFCLSSSHASRTICPHLFFLYFDDFHSGAAAKSVSQHSASFESPASCLILVRRAFLLYPSALVALLTTIARLGISTIGMWDPVFLDVALSRLQSHIHFNADGRSSRCLGVCQRLAQPSSAASVQFFPEWRRSLAAEFLPRP</sequence>
<gene>
    <name evidence="1" type="ORF">PCOR1329_LOCUS67</name>
</gene>
<evidence type="ECO:0000313" key="2">
    <source>
        <dbReference type="Proteomes" id="UP001189429"/>
    </source>
</evidence>
<proteinExistence type="predicted"/>
<dbReference type="EMBL" id="CAUYUJ010000002">
    <property type="protein sequence ID" value="CAK0788102.1"/>
    <property type="molecule type" value="Genomic_DNA"/>
</dbReference>
<evidence type="ECO:0000313" key="1">
    <source>
        <dbReference type="EMBL" id="CAK0788102.1"/>
    </source>
</evidence>
<name>A0ABN9PAA6_9DINO</name>
<accession>A0ABN9PAA6</accession>
<organism evidence="1 2">
    <name type="scientific">Prorocentrum cordatum</name>
    <dbReference type="NCBI Taxonomy" id="2364126"/>
    <lineage>
        <taxon>Eukaryota</taxon>
        <taxon>Sar</taxon>
        <taxon>Alveolata</taxon>
        <taxon>Dinophyceae</taxon>
        <taxon>Prorocentrales</taxon>
        <taxon>Prorocentraceae</taxon>
        <taxon>Prorocentrum</taxon>
    </lineage>
</organism>
<comment type="caution">
    <text evidence="1">The sequence shown here is derived from an EMBL/GenBank/DDBJ whole genome shotgun (WGS) entry which is preliminary data.</text>
</comment>